<evidence type="ECO:0000256" key="2">
    <source>
        <dbReference type="ARBA" id="ARBA00022448"/>
    </source>
</evidence>
<dbReference type="CDD" id="cd03224">
    <property type="entry name" value="ABC_TM1139_LivF_branched"/>
    <property type="match status" value="1"/>
</dbReference>
<keyword evidence="3" id="KW-0547">Nucleotide-binding</keyword>
<keyword evidence="5" id="KW-0029">Amino-acid transport</keyword>
<evidence type="ECO:0000313" key="8">
    <source>
        <dbReference type="Proteomes" id="UP000269692"/>
    </source>
</evidence>
<organism evidence="7 8">
    <name type="scientific">Xanthobacter tagetidis</name>
    <dbReference type="NCBI Taxonomy" id="60216"/>
    <lineage>
        <taxon>Bacteria</taxon>
        <taxon>Pseudomonadati</taxon>
        <taxon>Pseudomonadota</taxon>
        <taxon>Alphaproteobacteria</taxon>
        <taxon>Hyphomicrobiales</taxon>
        <taxon>Xanthobacteraceae</taxon>
        <taxon>Xanthobacter</taxon>
    </lineage>
</organism>
<gene>
    <name evidence="7" type="ORF">D9R14_19060</name>
</gene>
<dbReference type="InterPro" id="IPR003593">
    <property type="entry name" value="AAA+_ATPase"/>
</dbReference>
<evidence type="ECO:0000313" key="7">
    <source>
        <dbReference type="EMBL" id="RLP74163.1"/>
    </source>
</evidence>
<evidence type="ECO:0000256" key="5">
    <source>
        <dbReference type="ARBA" id="ARBA00022970"/>
    </source>
</evidence>
<dbReference type="SUPFAM" id="SSF52540">
    <property type="entry name" value="P-loop containing nucleoside triphosphate hydrolases"/>
    <property type="match status" value="1"/>
</dbReference>
<dbReference type="RefSeq" id="WP_121624943.1">
    <property type="nucleotide sequence ID" value="NZ_JACIIW010000007.1"/>
</dbReference>
<comment type="similarity">
    <text evidence="1">Belongs to the ABC transporter superfamily.</text>
</comment>
<dbReference type="GO" id="GO:0016887">
    <property type="term" value="F:ATP hydrolysis activity"/>
    <property type="evidence" value="ECO:0007669"/>
    <property type="project" value="InterPro"/>
</dbReference>
<keyword evidence="8" id="KW-1185">Reference proteome</keyword>
<dbReference type="OrthoDB" id="9806149at2"/>
<dbReference type="PANTHER" id="PTHR43820">
    <property type="entry name" value="HIGH-AFFINITY BRANCHED-CHAIN AMINO ACID TRANSPORT ATP-BINDING PROTEIN LIVF"/>
    <property type="match status" value="1"/>
</dbReference>
<evidence type="ECO:0000256" key="4">
    <source>
        <dbReference type="ARBA" id="ARBA00022840"/>
    </source>
</evidence>
<dbReference type="AlphaFoldDB" id="A0A3L7A1I6"/>
<evidence type="ECO:0000256" key="1">
    <source>
        <dbReference type="ARBA" id="ARBA00005417"/>
    </source>
</evidence>
<dbReference type="InterPro" id="IPR003439">
    <property type="entry name" value="ABC_transporter-like_ATP-bd"/>
</dbReference>
<dbReference type="EMBL" id="RCTF01000020">
    <property type="protein sequence ID" value="RLP74163.1"/>
    <property type="molecule type" value="Genomic_DNA"/>
</dbReference>
<dbReference type="PROSITE" id="PS50893">
    <property type="entry name" value="ABC_TRANSPORTER_2"/>
    <property type="match status" value="1"/>
</dbReference>
<dbReference type="PANTHER" id="PTHR43820:SF4">
    <property type="entry name" value="HIGH-AFFINITY BRANCHED-CHAIN AMINO ACID TRANSPORT ATP-BINDING PROTEIN LIVF"/>
    <property type="match status" value="1"/>
</dbReference>
<dbReference type="Gene3D" id="3.40.50.300">
    <property type="entry name" value="P-loop containing nucleotide triphosphate hydrolases"/>
    <property type="match status" value="1"/>
</dbReference>
<accession>A0A3L7A1I6</accession>
<dbReference type="GO" id="GO:0015807">
    <property type="term" value="P:L-amino acid transport"/>
    <property type="evidence" value="ECO:0007669"/>
    <property type="project" value="TreeGrafter"/>
</dbReference>
<dbReference type="Pfam" id="PF00005">
    <property type="entry name" value="ABC_tran"/>
    <property type="match status" value="1"/>
</dbReference>
<keyword evidence="2" id="KW-0813">Transport</keyword>
<dbReference type="GO" id="GO:0005524">
    <property type="term" value="F:ATP binding"/>
    <property type="evidence" value="ECO:0007669"/>
    <property type="project" value="UniProtKB-KW"/>
</dbReference>
<proteinExistence type="inferred from homology"/>
<feature type="domain" description="ABC transporter" evidence="6">
    <location>
        <begin position="8"/>
        <end position="241"/>
    </location>
</feature>
<dbReference type="Proteomes" id="UP000269692">
    <property type="component" value="Unassembled WGS sequence"/>
</dbReference>
<name>A0A3L7A1I6_9HYPH</name>
<protein>
    <submittedName>
        <fullName evidence="7">ABC transporter ATP-binding protein</fullName>
    </submittedName>
</protein>
<keyword evidence="4 7" id="KW-0067">ATP-binding</keyword>
<dbReference type="InterPro" id="IPR027417">
    <property type="entry name" value="P-loop_NTPase"/>
</dbReference>
<evidence type="ECO:0000259" key="6">
    <source>
        <dbReference type="PROSITE" id="PS50893"/>
    </source>
</evidence>
<comment type="caution">
    <text evidence="7">The sequence shown here is derived from an EMBL/GenBank/DDBJ whole genome shotgun (WGS) entry which is preliminary data.</text>
</comment>
<reference evidence="7 8" key="1">
    <citation type="submission" date="2018-10" db="EMBL/GenBank/DDBJ databases">
        <title>Xanthobacter tagetidis genome sequencing and assembly.</title>
        <authorList>
            <person name="Maclea K.S."/>
            <person name="Goen A.E."/>
            <person name="Fatima S.A."/>
        </authorList>
    </citation>
    <scope>NUCLEOTIDE SEQUENCE [LARGE SCALE GENOMIC DNA]</scope>
    <source>
        <strain evidence="7 8">ATCC 700314</strain>
    </source>
</reference>
<dbReference type="SMART" id="SM00382">
    <property type="entry name" value="AAA"/>
    <property type="match status" value="1"/>
</dbReference>
<sequence>MSAATSLLAVNGLAVAYGDSRVLWDVSFDMAQGEIVALVGANGAGKTTLLRALTGLVAARGGTMRFAGTDLKPLKPYERARRGIAMVPEGRRLFAGLTVRQNLKLGATARATREGEDDDLALVFQLFPELVRLEDRLAGLLSGGEQQMCAIGRALMARPSLLLIDEMSLGLAPVIVERIAEAVRQVNRERGITILLVEQDVGLALEIATRGYVLDTGRITIDGPADELLRREDIRAAYLGLN</sequence>
<dbReference type="InterPro" id="IPR052156">
    <property type="entry name" value="BCAA_Transport_ATP-bd_LivF"/>
</dbReference>
<evidence type="ECO:0000256" key="3">
    <source>
        <dbReference type="ARBA" id="ARBA00022741"/>
    </source>
</evidence>
<dbReference type="GO" id="GO:0015658">
    <property type="term" value="F:branched-chain amino acid transmembrane transporter activity"/>
    <property type="evidence" value="ECO:0007669"/>
    <property type="project" value="TreeGrafter"/>
</dbReference>